<gene>
    <name evidence="2" type="ORF">CTEN210_14305</name>
</gene>
<reference evidence="2 3" key="1">
    <citation type="journal article" date="2021" name="Sci. Rep.">
        <title>The genome of the diatom Chaetoceros tenuissimus carries an ancient integrated fragment of an extant virus.</title>
        <authorList>
            <person name="Hongo Y."/>
            <person name="Kimura K."/>
            <person name="Takaki Y."/>
            <person name="Yoshida Y."/>
            <person name="Baba S."/>
            <person name="Kobayashi G."/>
            <person name="Nagasaki K."/>
            <person name="Hano T."/>
            <person name="Tomaru Y."/>
        </authorList>
    </citation>
    <scope>NUCLEOTIDE SEQUENCE [LARGE SCALE GENOMIC DNA]</scope>
    <source>
        <strain evidence="2 3">NIES-3715</strain>
    </source>
</reference>
<evidence type="ECO:0000313" key="3">
    <source>
        <dbReference type="Proteomes" id="UP001054902"/>
    </source>
</evidence>
<proteinExistence type="predicted"/>
<dbReference type="Gene3D" id="2.40.70.10">
    <property type="entry name" value="Acid Proteases"/>
    <property type="match status" value="1"/>
</dbReference>
<evidence type="ECO:0008006" key="4">
    <source>
        <dbReference type="Google" id="ProtNLM"/>
    </source>
</evidence>
<dbReference type="AlphaFoldDB" id="A0AAD3HC82"/>
<keyword evidence="1" id="KW-0732">Signal</keyword>
<feature type="chain" id="PRO_5042178355" description="Peptidase A2 domain-containing protein" evidence="1">
    <location>
        <begin position="22"/>
        <end position="407"/>
    </location>
</feature>
<sequence length="407" mass="44559">MTSMKFILIAVMLLIGDSSLSFPIPIHSTRIGQMKRCRFRSKKLFSKSRRDALVIGTSLATHPILLSLKASAASDVEYTKPLAEVPMVRLRLPRNSLGREYIVLKLEIDGKGPYDFMVDSGLTTEMITPHLKDVLNIKTDKAKTLTGLAAGGSTENPLVNLEGVSLCCGKFAKDNESSLKLHPLHAVVTDFVQEHIDPEHDVEGMIGMELIEMFDVDFDFPKEKIRFWAPQTKSKKDDLVPIPAAVLNESGLEGIRVKCLDQKSGQPMLGIIDCGSSFSIMNTAAARLLDINNEDLKKSPKVMGIGIDGSPLAMPTISTQFTFVGNAKKEVSSIVVSSFEGPPPEFQPWDPVTIAIGDLPVFSSLLGDGKHPLNVPTVLIGLDILAQRRFILETGKGRPRNIFVEPK</sequence>
<feature type="signal peptide" evidence="1">
    <location>
        <begin position="1"/>
        <end position="21"/>
    </location>
</feature>
<organism evidence="2 3">
    <name type="scientific">Chaetoceros tenuissimus</name>
    <dbReference type="NCBI Taxonomy" id="426638"/>
    <lineage>
        <taxon>Eukaryota</taxon>
        <taxon>Sar</taxon>
        <taxon>Stramenopiles</taxon>
        <taxon>Ochrophyta</taxon>
        <taxon>Bacillariophyta</taxon>
        <taxon>Coscinodiscophyceae</taxon>
        <taxon>Chaetocerotophycidae</taxon>
        <taxon>Chaetocerotales</taxon>
        <taxon>Chaetocerotaceae</taxon>
        <taxon>Chaetoceros</taxon>
    </lineage>
</organism>
<comment type="caution">
    <text evidence="2">The sequence shown here is derived from an EMBL/GenBank/DDBJ whole genome shotgun (WGS) entry which is preliminary data.</text>
</comment>
<dbReference type="Proteomes" id="UP001054902">
    <property type="component" value="Unassembled WGS sequence"/>
</dbReference>
<accession>A0AAD3HC82</accession>
<dbReference type="EMBL" id="BLLK01000058">
    <property type="protein sequence ID" value="GFH57829.1"/>
    <property type="molecule type" value="Genomic_DNA"/>
</dbReference>
<dbReference type="Pfam" id="PF13650">
    <property type="entry name" value="Asp_protease_2"/>
    <property type="match status" value="1"/>
</dbReference>
<evidence type="ECO:0000256" key="1">
    <source>
        <dbReference type="SAM" id="SignalP"/>
    </source>
</evidence>
<dbReference type="InterPro" id="IPR021109">
    <property type="entry name" value="Peptidase_aspartic_dom_sf"/>
</dbReference>
<name>A0AAD3HC82_9STRA</name>
<protein>
    <recommendedName>
        <fullName evidence="4">Peptidase A2 domain-containing protein</fullName>
    </recommendedName>
</protein>
<keyword evidence="3" id="KW-1185">Reference proteome</keyword>
<evidence type="ECO:0000313" key="2">
    <source>
        <dbReference type="EMBL" id="GFH57829.1"/>
    </source>
</evidence>